<name>A0ABP8XWV4_9MICO</name>
<gene>
    <name evidence="1" type="ORF">GCM10025782_12600</name>
</gene>
<dbReference type="Proteomes" id="UP001500556">
    <property type="component" value="Unassembled WGS sequence"/>
</dbReference>
<comment type="caution">
    <text evidence="1">The sequence shown here is derived from an EMBL/GenBank/DDBJ whole genome shotgun (WGS) entry which is preliminary data.</text>
</comment>
<dbReference type="RefSeq" id="WP_345501920.1">
    <property type="nucleotide sequence ID" value="NZ_BAABLO010000004.1"/>
</dbReference>
<organism evidence="1 2">
    <name type="scientific">Pedococcus ginsenosidimutans</name>
    <dbReference type="NCBI Taxonomy" id="490570"/>
    <lineage>
        <taxon>Bacteria</taxon>
        <taxon>Bacillati</taxon>
        <taxon>Actinomycetota</taxon>
        <taxon>Actinomycetes</taxon>
        <taxon>Micrococcales</taxon>
        <taxon>Intrasporangiaceae</taxon>
        <taxon>Pedococcus</taxon>
    </lineage>
</organism>
<evidence type="ECO:0000313" key="2">
    <source>
        <dbReference type="Proteomes" id="UP001500556"/>
    </source>
</evidence>
<dbReference type="EMBL" id="BAABLO010000004">
    <property type="protein sequence ID" value="GAA4717034.1"/>
    <property type="molecule type" value="Genomic_DNA"/>
</dbReference>
<accession>A0ABP8XWV4</accession>
<reference evidence="2" key="1">
    <citation type="journal article" date="2019" name="Int. J. Syst. Evol. Microbiol.">
        <title>The Global Catalogue of Microorganisms (GCM) 10K type strain sequencing project: providing services to taxonomists for standard genome sequencing and annotation.</title>
        <authorList>
            <consortium name="The Broad Institute Genomics Platform"/>
            <consortium name="The Broad Institute Genome Sequencing Center for Infectious Disease"/>
            <person name="Wu L."/>
            <person name="Ma J."/>
        </authorList>
    </citation>
    <scope>NUCLEOTIDE SEQUENCE [LARGE SCALE GENOMIC DNA]</scope>
    <source>
        <strain evidence="2">JCM 18961</strain>
    </source>
</reference>
<evidence type="ECO:0000313" key="1">
    <source>
        <dbReference type="EMBL" id="GAA4717034.1"/>
    </source>
</evidence>
<protein>
    <recommendedName>
        <fullName evidence="3">LicD family protein</fullName>
    </recommendedName>
</protein>
<evidence type="ECO:0008006" key="3">
    <source>
        <dbReference type="Google" id="ProtNLM"/>
    </source>
</evidence>
<keyword evidence="2" id="KW-1185">Reference proteome</keyword>
<sequence>MVDDRAIRALDDVILSARTLFPDLEYLAPGGVLELVVRRHGVERVRVELPPGQFLHLQNIGVDSPDDGRTAGARLEVSSWYKGYGERFDLQRLLDFDHPSGTVVHTKADEPAWLELAFDAPIDLERLRLRNVVGETAVRARGLRVLVQTGGTWLVAYDHAARVGELRRLLTHRTELGGDPTVTSLLPLLAQTFGGEYTGAREALDAHTELSAADRRAFRAAVTSGLLADRQLEWTVHGPQRCFRFWGEAEKVTYIELAARVAEALRGLTPQVCFGFGAALCVVRDGDLIPHDDDLDVIIGFDPHEAATLGDGLALVEQCLRPLGYTVTGNFTAHRQVRLNGSKQVDVFVGLFEGDTISWYPGTRGALDRDLMFPASQGRLLGVPVPLPRNPLVYLERLYGEGWRHPDPDFRHTWDRATYADLTRAGRG</sequence>
<proteinExistence type="predicted"/>